<dbReference type="Pfam" id="PF22296">
    <property type="entry name" value="bAvd"/>
    <property type="match status" value="1"/>
</dbReference>
<dbReference type="Gene3D" id="1.20.1440.60">
    <property type="entry name" value="23S rRNA-intervening sequence"/>
    <property type="match status" value="1"/>
</dbReference>
<sequence>MIAAYKLWDEFRNHFPKKSRYTLGVKIDSLFLDTLELLFVASYLVKGQKLPRLQRANGKLDLVKFFLQIAWELRAIDNGKYIALSEQLTEIGRMLGGWIKGLQNKTPAP</sequence>
<reference evidence="2 3" key="1">
    <citation type="journal article" date="2016" name="Nat. Commun.">
        <title>Thousands of microbial genomes shed light on interconnected biogeochemical processes in an aquifer system.</title>
        <authorList>
            <person name="Anantharaman K."/>
            <person name="Brown C.T."/>
            <person name="Hug L.A."/>
            <person name="Sharon I."/>
            <person name="Castelle C.J."/>
            <person name="Probst A.J."/>
            <person name="Thomas B.C."/>
            <person name="Singh A."/>
            <person name="Wilkins M.J."/>
            <person name="Karaoz U."/>
            <person name="Brodie E.L."/>
            <person name="Williams K.H."/>
            <person name="Hubbard S.S."/>
            <person name="Banfield J.F."/>
        </authorList>
    </citation>
    <scope>NUCLEOTIDE SEQUENCE [LARGE SCALE GENOMIC DNA]</scope>
</reference>
<dbReference type="SUPFAM" id="SSF158446">
    <property type="entry name" value="IVS-encoded protein-like"/>
    <property type="match status" value="1"/>
</dbReference>
<name>A0A1G2LC18_9BACT</name>
<proteinExistence type="predicted"/>
<comment type="caution">
    <text evidence="2">The sequence shown here is derived from an EMBL/GenBank/DDBJ whole genome shotgun (WGS) entry which is preliminary data.</text>
</comment>
<evidence type="ECO:0000313" key="3">
    <source>
        <dbReference type="Proteomes" id="UP000176705"/>
    </source>
</evidence>
<dbReference type="EMBL" id="MHQS01000006">
    <property type="protein sequence ID" value="OHA09094.1"/>
    <property type="molecule type" value="Genomic_DNA"/>
</dbReference>
<dbReference type="CDD" id="cd16376">
    <property type="entry name" value="Avd_like"/>
    <property type="match status" value="1"/>
</dbReference>
<evidence type="ECO:0000313" key="2">
    <source>
        <dbReference type="EMBL" id="OHA09094.1"/>
    </source>
</evidence>
<protein>
    <recommendedName>
        <fullName evidence="1">bAvd-like domain-containing protein</fullName>
    </recommendedName>
</protein>
<feature type="domain" description="bAvd-like" evidence="1">
    <location>
        <begin position="13"/>
        <end position="100"/>
    </location>
</feature>
<accession>A0A1G2LC18</accession>
<dbReference type="Proteomes" id="UP000176705">
    <property type="component" value="Unassembled WGS sequence"/>
</dbReference>
<dbReference type="STRING" id="1802280.A3B37_00940"/>
<gene>
    <name evidence="2" type="ORF">A3B37_00940</name>
</gene>
<dbReference type="AlphaFoldDB" id="A0A1G2LC18"/>
<evidence type="ECO:0000259" key="1">
    <source>
        <dbReference type="Pfam" id="PF22296"/>
    </source>
</evidence>
<dbReference type="InterPro" id="IPR036583">
    <property type="entry name" value="23S_rRNA_IVS_sf"/>
</dbReference>
<organism evidence="2 3">
    <name type="scientific">Candidatus Sungbacteria bacterium RIFCSPLOWO2_01_FULL_59_16</name>
    <dbReference type="NCBI Taxonomy" id="1802280"/>
    <lineage>
        <taxon>Bacteria</taxon>
        <taxon>Candidatus Sungiibacteriota</taxon>
    </lineage>
</organism>
<dbReference type="InterPro" id="IPR055360">
    <property type="entry name" value="bAvd"/>
</dbReference>